<dbReference type="VEuPathDB" id="FungiDB:H257_06582"/>
<feature type="transmembrane region" description="Helical" evidence="1">
    <location>
        <begin position="279"/>
        <end position="300"/>
    </location>
</feature>
<proteinExistence type="predicted"/>
<feature type="transmembrane region" description="Helical" evidence="1">
    <location>
        <begin position="354"/>
        <end position="378"/>
    </location>
</feature>
<evidence type="ECO:0000256" key="1">
    <source>
        <dbReference type="SAM" id="Phobius"/>
    </source>
</evidence>
<dbReference type="Proteomes" id="UP000285712">
    <property type="component" value="Unassembled WGS sequence"/>
</dbReference>
<dbReference type="EMBL" id="QUTG01003228">
    <property type="protein sequence ID" value="RHY92542.1"/>
    <property type="molecule type" value="Genomic_DNA"/>
</dbReference>
<evidence type="ECO:0000313" key="4">
    <source>
        <dbReference type="Proteomes" id="UP000285430"/>
    </source>
</evidence>
<keyword evidence="1" id="KW-0812">Transmembrane</keyword>
<feature type="transmembrane region" description="Helical" evidence="1">
    <location>
        <begin position="109"/>
        <end position="131"/>
    </location>
</feature>
<dbReference type="PANTHER" id="PTHR36840:SF1">
    <property type="entry name" value="BLL5714 PROTEIN"/>
    <property type="match status" value="1"/>
</dbReference>
<dbReference type="Proteomes" id="UP000285430">
    <property type="component" value="Unassembled WGS sequence"/>
</dbReference>
<organism evidence="3 4">
    <name type="scientific">Aphanomyces astaci</name>
    <name type="common">Crayfish plague agent</name>
    <dbReference type="NCBI Taxonomy" id="112090"/>
    <lineage>
        <taxon>Eukaryota</taxon>
        <taxon>Sar</taxon>
        <taxon>Stramenopiles</taxon>
        <taxon>Oomycota</taxon>
        <taxon>Saprolegniomycetes</taxon>
        <taxon>Saprolegniales</taxon>
        <taxon>Verrucalvaceae</taxon>
        <taxon>Aphanomyces</taxon>
    </lineage>
</organism>
<feature type="transmembrane region" description="Helical" evidence="1">
    <location>
        <begin position="312"/>
        <end position="334"/>
    </location>
</feature>
<evidence type="ECO:0000313" key="5">
    <source>
        <dbReference type="Proteomes" id="UP000285712"/>
    </source>
</evidence>
<sequence length="441" mass="48272">MLRSLREPPTLSAAWNEDYDQKAAEWFELFLDLMMVAVCSDIARKLQANLDGGGVAHFVVLFCLYFSTWQLYTHYNSRFNENSLLHYMLLFGLLCGFGGMVLSSEPGSVFALGLLITRLAIAGMYINTFLLMPAARDYLTTEMAMIAVEIVALAACLVLPGLGLTPSYLVLLVVAVFVRPIVTLARSTTTDSTLRIAVNIDHYSERCGCMVLVVLGEAVLKSILNLEQSGKGATTQFYSTMVLSLMVIFALAIFYFGTQPPRSLHAMRRSVWAGLAYMYVHYVLLAALLGFGVGVTIVANDVKEDVPVHDGAHVWLIFGSISISMTGILCLRLLHFGGRSIKDTDPTIVKQLKVMWWSFTFASPLLSVVCALVTLTVFPKRVNSIVLLAIAFGSLSLQLFGEAAVVHHLSVHGQEHVCSGTDECVPATSNEQSFLSRDSTG</sequence>
<dbReference type="Pfam" id="PF06772">
    <property type="entry name" value="LtrA"/>
    <property type="match status" value="1"/>
</dbReference>
<dbReference type="AlphaFoldDB" id="A0A3R6Y1Q8"/>
<evidence type="ECO:0000313" key="3">
    <source>
        <dbReference type="EMBL" id="RHZ30031.1"/>
    </source>
</evidence>
<name>A0A3R6Y1Q8_APHAT</name>
<keyword evidence="1" id="KW-0472">Membrane</keyword>
<gene>
    <name evidence="2" type="ORF">DYB35_000354</name>
    <name evidence="3" type="ORF">DYB37_000471</name>
</gene>
<reference evidence="4 5" key="1">
    <citation type="submission" date="2018-08" db="EMBL/GenBank/DDBJ databases">
        <title>Aphanomyces genome sequencing and annotation.</title>
        <authorList>
            <person name="Minardi D."/>
            <person name="Oidtmann B."/>
            <person name="Van Der Giezen M."/>
            <person name="Studholme D.J."/>
        </authorList>
    </citation>
    <scope>NUCLEOTIDE SEQUENCE [LARGE SCALE GENOMIC DNA]</scope>
    <source>
        <strain evidence="3 4">Da</strain>
        <strain evidence="2 5">Sv</strain>
    </source>
</reference>
<dbReference type="InterPro" id="IPR010640">
    <property type="entry name" value="Low_temperature_requirement_A"/>
</dbReference>
<feature type="transmembrane region" description="Helical" evidence="1">
    <location>
        <begin position="84"/>
        <end position="103"/>
    </location>
</feature>
<dbReference type="EMBL" id="QUTH01001581">
    <property type="protein sequence ID" value="RHZ30031.1"/>
    <property type="molecule type" value="Genomic_DNA"/>
</dbReference>
<accession>A0A3R6Y1Q8</accession>
<evidence type="ECO:0008006" key="6">
    <source>
        <dbReference type="Google" id="ProtNLM"/>
    </source>
</evidence>
<keyword evidence="1" id="KW-1133">Transmembrane helix</keyword>
<feature type="transmembrane region" description="Helical" evidence="1">
    <location>
        <begin position="54"/>
        <end position="72"/>
    </location>
</feature>
<dbReference type="PANTHER" id="PTHR36840">
    <property type="entry name" value="BLL5714 PROTEIN"/>
    <property type="match status" value="1"/>
</dbReference>
<feature type="transmembrane region" description="Helical" evidence="1">
    <location>
        <begin position="236"/>
        <end position="258"/>
    </location>
</feature>
<evidence type="ECO:0000313" key="2">
    <source>
        <dbReference type="EMBL" id="RHY92542.1"/>
    </source>
</evidence>
<comment type="caution">
    <text evidence="3">The sequence shown here is derived from an EMBL/GenBank/DDBJ whole genome shotgun (WGS) entry which is preliminary data.</text>
</comment>
<protein>
    <recommendedName>
        <fullName evidence="6">Low temperature requirement protein A</fullName>
    </recommendedName>
</protein>